<feature type="domain" description="DUF7788" evidence="1">
    <location>
        <begin position="272"/>
        <end position="321"/>
    </location>
</feature>
<dbReference type="AlphaFoldDB" id="A0A8T2Y0F6"/>
<dbReference type="PANTHER" id="PTHR31373:SF17">
    <property type="entry name" value="OS06G0652100 PROTEIN"/>
    <property type="match status" value="1"/>
</dbReference>
<keyword evidence="3" id="KW-1185">Reference proteome</keyword>
<reference evidence="2" key="1">
    <citation type="journal article" date="2021" name="J. Hered.">
        <title>Genome Assembly of Salicaceae Populus deltoides (Eastern Cottonwood) I-69 Based on Nanopore Sequencing and Hi-C Technologies.</title>
        <authorList>
            <person name="Bai S."/>
            <person name="Wu H."/>
            <person name="Zhang J."/>
            <person name="Pan Z."/>
            <person name="Zhao W."/>
            <person name="Li Z."/>
            <person name="Tong C."/>
        </authorList>
    </citation>
    <scope>NUCLEOTIDE SEQUENCE</scope>
    <source>
        <tissue evidence="2">Leaf</tissue>
    </source>
</reference>
<gene>
    <name evidence="2" type="ORF">H0E87_017468</name>
</gene>
<accession>A0A8T2Y0F6</accession>
<sequence length="353" mass="39852">MPFIFNCHYQAAPLWLDTFIGIEMACSSFLLDPQQIHLTPPTNITTAIATSKEKSLMSLKPPTQSPNVPEMTIQIPLSSSFAILALASSGYLKDLPDLKLEMELKGYNSEDPLFQESSVKSESRGDVFAELLKSDIEFLKSARLKGLRAVVSTIVKQMYSGFSTEDCNEMFKVYVDIAARTLRKRELLLLHEIAASLRIEVVEKLWALNGRNLFTILSEEPCKGKIVNNTDYPTLCKIEGRNLQSNFEFMRQLNYSRNASANYWGMWGSYKRKKGYTELPEIVFWNLRGDLSFPARHSNGVTMVNGYSNDSLAALLERDVVPLLEHLVRLVHPDHVVKSAVSGELCENLLVYN</sequence>
<dbReference type="InterPro" id="IPR011205">
    <property type="entry name" value="UCP015417_vWA"/>
</dbReference>
<dbReference type="PANTHER" id="PTHR31373">
    <property type="entry name" value="OS06G0652100 PROTEIN"/>
    <property type="match status" value="1"/>
</dbReference>
<comment type="caution">
    <text evidence="2">The sequence shown here is derived from an EMBL/GenBank/DDBJ whole genome shotgun (WGS) entry which is preliminary data.</text>
</comment>
<organism evidence="2 3">
    <name type="scientific">Populus deltoides</name>
    <name type="common">Eastern poplar</name>
    <name type="synonym">Eastern cottonwood</name>
    <dbReference type="NCBI Taxonomy" id="3696"/>
    <lineage>
        <taxon>Eukaryota</taxon>
        <taxon>Viridiplantae</taxon>
        <taxon>Streptophyta</taxon>
        <taxon>Embryophyta</taxon>
        <taxon>Tracheophyta</taxon>
        <taxon>Spermatophyta</taxon>
        <taxon>Magnoliopsida</taxon>
        <taxon>eudicotyledons</taxon>
        <taxon>Gunneridae</taxon>
        <taxon>Pentapetalae</taxon>
        <taxon>rosids</taxon>
        <taxon>fabids</taxon>
        <taxon>Malpighiales</taxon>
        <taxon>Salicaceae</taxon>
        <taxon>Saliceae</taxon>
        <taxon>Populus</taxon>
    </lineage>
</organism>
<evidence type="ECO:0000259" key="1">
    <source>
        <dbReference type="Pfam" id="PF25043"/>
    </source>
</evidence>
<dbReference type="InterPro" id="IPR056690">
    <property type="entry name" value="DUF7788"/>
</dbReference>
<evidence type="ECO:0000313" key="2">
    <source>
        <dbReference type="EMBL" id="KAH8498557.1"/>
    </source>
</evidence>
<dbReference type="Pfam" id="PF25043">
    <property type="entry name" value="DUF7788"/>
    <property type="match status" value="1"/>
</dbReference>
<dbReference type="EMBL" id="JACEGQ020000009">
    <property type="protein sequence ID" value="KAH8498557.1"/>
    <property type="molecule type" value="Genomic_DNA"/>
</dbReference>
<dbReference type="Proteomes" id="UP000807159">
    <property type="component" value="Chromosome 9"/>
</dbReference>
<protein>
    <recommendedName>
        <fullName evidence="1">DUF7788 domain-containing protein</fullName>
    </recommendedName>
</protein>
<proteinExistence type="predicted"/>
<name>A0A8T2Y0F6_POPDE</name>
<evidence type="ECO:0000313" key="3">
    <source>
        <dbReference type="Proteomes" id="UP000807159"/>
    </source>
</evidence>